<dbReference type="Gene3D" id="1.25.10.70">
    <property type="match status" value="1"/>
</dbReference>
<dbReference type="Pfam" id="PF21093">
    <property type="entry name" value="Nup188_N-subdom_III"/>
    <property type="match status" value="1"/>
</dbReference>
<evidence type="ECO:0000259" key="8">
    <source>
        <dbReference type="Pfam" id="PF21093"/>
    </source>
</evidence>
<evidence type="ECO:0000256" key="3">
    <source>
        <dbReference type="ARBA" id="ARBA00022816"/>
    </source>
</evidence>
<dbReference type="PANTHER" id="PTHR31431:SF1">
    <property type="entry name" value="NUCLEOPORIN NUP188"/>
    <property type="match status" value="1"/>
</dbReference>
<evidence type="ECO:0000256" key="1">
    <source>
        <dbReference type="ARBA" id="ARBA00004567"/>
    </source>
</evidence>
<keyword evidence="3" id="KW-0509">mRNA transport</keyword>
<evidence type="ECO:0000256" key="2">
    <source>
        <dbReference type="ARBA" id="ARBA00022448"/>
    </source>
</evidence>
<dbReference type="GO" id="GO:0017056">
    <property type="term" value="F:structural constituent of nuclear pore"/>
    <property type="evidence" value="ECO:0007669"/>
    <property type="project" value="InterPro"/>
</dbReference>
<evidence type="ECO:0000256" key="7">
    <source>
        <dbReference type="ARBA" id="ARBA00023242"/>
    </source>
</evidence>
<accession>A0A9P6XL19</accession>
<dbReference type="GO" id="GO:0006606">
    <property type="term" value="P:protein import into nucleus"/>
    <property type="evidence" value="ECO:0007669"/>
    <property type="project" value="TreeGrafter"/>
</dbReference>
<evidence type="ECO:0000256" key="4">
    <source>
        <dbReference type="ARBA" id="ARBA00022927"/>
    </source>
</evidence>
<dbReference type="GO" id="GO:0006405">
    <property type="term" value="P:RNA export from nucleus"/>
    <property type="evidence" value="ECO:0007669"/>
    <property type="project" value="TreeGrafter"/>
</dbReference>
<evidence type="ECO:0000313" key="10">
    <source>
        <dbReference type="Proteomes" id="UP000716291"/>
    </source>
</evidence>
<feature type="domain" description="Nucleoporin Nup188 N-terminal subdomain III" evidence="8">
    <location>
        <begin position="610"/>
        <end position="1073"/>
    </location>
</feature>
<keyword evidence="5" id="KW-0811">Translocation</keyword>
<gene>
    <name evidence="9" type="ORF">G6F64_000117</name>
</gene>
<dbReference type="GO" id="GO:0044611">
    <property type="term" value="C:nuclear pore inner ring"/>
    <property type="evidence" value="ECO:0007669"/>
    <property type="project" value="TreeGrafter"/>
</dbReference>
<comment type="subcellular location">
    <subcellularLocation>
        <location evidence="1">Nucleus</location>
        <location evidence="1">Nuclear pore complex</location>
    </subcellularLocation>
</comment>
<protein>
    <recommendedName>
        <fullName evidence="8">Nucleoporin Nup188 N-terminal subdomain III domain-containing protein</fullName>
    </recommendedName>
</protein>
<keyword evidence="4" id="KW-0653">Protein transport</keyword>
<evidence type="ECO:0000256" key="5">
    <source>
        <dbReference type="ARBA" id="ARBA00023010"/>
    </source>
</evidence>
<dbReference type="InterPro" id="IPR044840">
    <property type="entry name" value="Nup188"/>
</dbReference>
<evidence type="ECO:0000256" key="6">
    <source>
        <dbReference type="ARBA" id="ARBA00023132"/>
    </source>
</evidence>
<dbReference type="Proteomes" id="UP000716291">
    <property type="component" value="Unassembled WGS sequence"/>
</dbReference>
<keyword evidence="2" id="KW-0813">Transport</keyword>
<keyword evidence="6" id="KW-0906">Nuclear pore complex</keyword>
<dbReference type="GO" id="GO:0051028">
    <property type="term" value="P:mRNA transport"/>
    <property type="evidence" value="ECO:0007669"/>
    <property type="project" value="UniProtKB-KW"/>
</dbReference>
<dbReference type="EMBL" id="JAANQT010000007">
    <property type="protein sequence ID" value="KAG1316108.1"/>
    <property type="molecule type" value="Genomic_DNA"/>
</dbReference>
<evidence type="ECO:0000313" key="9">
    <source>
        <dbReference type="EMBL" id="KAG1316108.1"/>
    </source>
</evidence>
<dbReference type="PANTHER" id="PTHR31431">
    <property type="entry name" value="NUCLEOPORIN NUP188 HOMOLOG"/>
    <property type="match status" value="1"/>
</dbReference>
<reference evidence="9" key="1">
    <citation type="journal article" date="2020" name="Microb. Genom.">
        <title>Genetic diversity of clinical and environmental Mucorales isolates obtained from an investigation of mucormycosis cases among solid organ transplant recipients.</title>
        <authorList>
            <person name="Nguyen M.H."/>
            <person name="Kaul D."/>
            <person name="Muto C."/>
            <person name="Cheng S.J."/>
            <person name="Richter R.A."/>
            <person name="Bruno V.M."/>
            <person name="Liu G."/>
            <person name="Beyhan S."/>
            <person name="Sundermann A.J."/>
            <person name="Mounaud S."/>
            <person name="Pasculle A.W."/>
            <person name="Nierman W.C."/>
            <person name="Driscoll E."/>
            <person name="Cumbie R."/>
            <person name="Clancy C.J."/>
            <person name="Dupont C.L."/>
        </authorList>
    </citation>
    <scope>NUCLEOTIDE SEQUENCE</scope>
    <source>
        <strain evidence="9">GL11</strain>
    </source>
</reference>
<keyword evidence="7" id="KW-0539">Nucleus</keyword>
<organism evidence="9 10">
    <name type="scientific">Rhizopus oryzae</name>
    <name type="common">Mucormycosis agent</name>
    <name type="synonym">Rhizopus arrhizus var. delemar</name>
    <dbReference type="NCBI Taxonomy" id="64495"/>
    <lineage>
        <taxon>Eukaryota</taxon>
        <taxon>Fungi</taxon>
        <taxon>Fungi incertae sedis</taxon>
        <taxon>Mucoromycota</taxon>
        <taxon>Mucoromycotina</taxon>
        <taxon>Mucoromycetes</taxon>
        <taxon>Mucorales</taxon>
        <taxon>Mucorineae</taxon>
        <taxon>Rhizopodaceae</taxon>
        <taxon>Rhizopus</taxon>
    </lineage>
</organism>
<proteinExistence type="predicted"/>
<dbReference type="InterPro" id="IPR048883">
    <property type="entry name" value="Nup188_N-subdom_III"/>
</dbReference>
<name>A0A9P6XL19_RHIOR</name>
<comment type="caution">
    <text evidence="9">The sequence shown here is derived from an EMBL/GenBank/DDBJ whole genome shotgun (WGS) entry which is preliminary data.</text>
</comment>
<sequence>MVESDNNNKFSGTYRKLFDTIERGVEQCSADRLQTLLEEKRDQLKLGLNAFSMASNQSRSKLNTGSSVTVSGKSISVDQKEKELILRISDIVNLDELQCVSLWEAYKQENRDYVDSLKAKSVNIPLSENVELIMSIVSFYFEDRISILECIESLQRISVDKDHPFNSIASDMVNTLYEDITNNSAFVNRLFSQFSNLVRSQIPTRTHTFPGWPTVWTKQNLKEQKALLEIIFLFSITTSFSPDFILSVIQEFEVNNFGIFQVSGYALDAEGEKLREQVTNISCLIAASIIVVPYLTLDVKLDASAAGASLIDTPSIIAKINQVVLHMGNTQEHSVFLLSWSYFLSCLRNAVNSATDLPDGYEEVKLILEGKQNLSSSVLSDRSFAQTAGLDTSEERTICIQQTDHLERTLVGRALKLGVFDVTRGILGSGICHEDDVNSFGYRSVLRALLKSFLSTTLPQFLPMESYSSLIDCHCLIYRDQPDLCQAFWKDDVDENNQHPLITAAFGRFPVYFTHFTDLLASLTCTNEFSLNSKGNPADKVYEYLCAMPSLTVILKNRFYTTAAVENNLAVVHTNQALRVTPMLDYVTGVVIPEQARGILISSTEENRIVKFAHNYSGWHMLISVLANFMKQHKLSNVDVEDEDFTLNGGSPEAITSILSLIHCVLANNPKLAPDLVNHIQTVASVSGRLYNVPILISVLCDILSFCSKAHPYPISIATLATKCLTILLPHYRQYIWAYLQTAPILPRIFSNAPTLKSSFAANRVLQIQQIVAKSECTVGSYSLLLAFLDLVHGLVRDIQRNWWVREAEMGTFASSSQAQVETLYVCLHYLMLEVFPSYSGWRYKKISERYLIGIKLLSIFIEVCNYFREPEHPVGTKLTLSNIRNGIFSNFLYDGGLYHISPLLDITSEGANMANALYKSSHIKEAERAEELTVLTLVFIKILLQRRTEQIEEETNVSESTLERLMFERATQGGCSDFLLRIAKHINYRHNIALPIQATYVLSLLCRTTYAWKTVPSFVQHLGDTAEAHAIIRTYLETAKDDTQSEILLSAIWQFITSLLETQPSLAILFLDCGDFIMPSPKSAIRTLDSQPSSVRPASVNMTESAIRTAVDTLDKWETLSVEKPLVVSNILRFLSTFWKTAFDHYALIERTRSDSALWATLGKVLLNPAMEMDVSDSILENVNLLETDFSEQDRYDLAVRQLCCSNLSKAFAMRIIAYEVHLTAVNQQVKNGDSSKTVDALPVGLKNLLSKISEPAKLSQMRNEFVKNDFNPSLSELASNSALALLQMVGINNSSSLLFKAPSISSGDNGAPGEVRQYGDSYLYNLRMSVSRVFAFYDDVKEKYKFAGKEDMMVASEVNAALDVERLANTFLKNVVEANHNYSVVDSQLVLLRSFKTFVETCSHHVNGLIWIAKGTVNSSDYLRKFICDLIEQAEKENREDGVTLTSYSVLIHIIRNLIEDWIEKSKPVLLGQDAAAKERYSLHVSHIILSLCKLLERENFALIQSVLDVTAVYFHRPLLESVLLCIYTMRGTVNYTSKKPAASAQMQRNLQSILSVVCSSFQVLAIKAQSFSAEGSLASEEDMDNCIKDVTVVTSLLQEIINSRYGIKEDVWLSEFTRHHTISSLLKLFYAGIELMLKEIDRQTIGSDRLYSLNITPFTETALYFLLTLSNIPKAAELLVNNHLFDSLTNNSLTTRLQQGTLDLFIRFGDKTKKEPGYVERNPLHFVWCQILGVICSLLRTIGSSQVVSRNVVSILQICGPQIGKAFEKANSHSDSLFALAPLECLSTPLLEELEYISTVFYELSKHLEHIPNIATNLFTSYKDCSLLLLQRYLYFFTHPSHMKAQLYRTSNTETIDQFMQKTLKSILTITNYMMTTLTVLSSADIILTAPDVEWPFGNTIIYPDMRASTDAAASFGTLVECINASITMVNQWQDAQDQPLQQALDVIQSCSLILTSQAALWVAKPDISDDVRMGIAVDNIMDIAEVLSKAASTLEKLAEKKTAADLKSRVKLIHMLQTFLNKRFFEN</sequence>
<keyword evidence="10" id="KW-1185">Reference proteome</keyword>